<dbReference type="AlphaFoldDB" id="A0A9D2WNM3"/>
<feature type="transmembrane region" description="Helical" evidence="1">
    <location>
        <begin position="39"/>
        <end position="61"/>
    </location>
</feature>
<dbReference type="InterPro" id="IPR017195">
    <property type="entry name" value="ABC_thiamin-permease_prd"/>
</dbReference>
<sequence length="186" mass="19586">MFWQKFIANFSVFDLIVVAMLSALGIATKPIIVPITHIITGPLLIPGGVVAGGFYMMWLVLGAGLTGKLGTASLIGLVQALMVFGTGVFGSHGAMTLLSYTMPGVAIDLMLWLTRHRICCLPCSFFAGVLANICGAAFVNILYFRLPFVPLMLTLTVGALSGGLGGIIAYKVLQQLKKTGFGSKTA</sequence>
<dbReference type="EMBL" id="LSRS01000010">
    <property type="protein sequence ID" value="KAF1083797.1"/>
    <property type="molecule type" value="Genomic_DNA"/>
</dbReference>
<dbReference type="Pfam" id="PF09819">
    <property type="entry name" value="ABC_cobalt"/>
    <property type="match status" value="1"/>
</dbReference>
<accession>A0A9D2WNM3</accession>
<evidence type="ECO:0000313" key="2">
    <source>
        <dbReference type="EMBL" id="KAF1083797.1"/>
    </source>
</evidence>
<keyword evidence="1" id="KW-0472">Membrane</keyword>
<organism evidence="2 3">
    <name type="scientific">Sporotomaculum syntrophicum</name>
    <dbReference type="NCBI Taxonomy" id="182264"/>
    <lineage>
        <taxon>Bacteria</taxon>
        <taxon>Bacillati</taxon>
        <taxon>Bacillota</taxon>
        <taxon>Clostridia</taxon>
        <taxon>Eubacteriales</taxon>
        <taxon>Desulfallaceae</taxon>
        <taxon>Sporotomaculum</taxon>
    </lineage>
</organism>
<evidence type="ECO:0000313" key="3">
    <source>
        <dbReference type="Proteomes" id="UP000798488"/>
    </source>
</evidence>
<protein>
    <recommendedName>
        <fullName evidence="4">ABC-type cobalt transport system, permease component</fullName>
    </recommendedName>
</protein>
<feature type="transmembrane region" description="Helical" evidence="1">
    <location>
        <begin position="149"/>
        <end position="170"/>
    </location>
</feature>
<feature type="transmembrane region" description="Helical" evidence="1">
    <location>
        <begin position="119"/>
        <end position="143"/>
    </location>
</feature>
<comment type="caution">
    <text evidence="2">The sequence shown here is derived from an EMBL/GenBank/DDBJ whole genome shotgun (WGS) entry which is preliminary data.</text>
</comment>
<dbReference type="OrthoDB" id="1707612at2"/>
<feature type="transmembrane region" description="Helical" evidence="1">
    <location>
        <begin position="6"/>
        <end position="27"/>
    </location>
</feature>
<evidence type="ECO:0000256" key="1">
    <source>
        <dbReference type="SAM" id="Phobius"/>
    </source>
</evidence>
<keyword evidence="3" id="KW-1185">Reference proteome</keyword>
<dbReference type="Proteomes" id="UP000798488">
    <property type="component" value="Unassembled WGS sequence"/>
</dbReference>
<keyword evidence="1" id="KW-1133">Transmembrane helix</keyword>
<evidence type="ECO:0008006" key="4">
    <source>
        <dbReference type="Google" id="ProtNLM"/>
    </source>
</evidence>
<name>A0A9D2WNM3_9FIRM</name>
<proteinExistence type="predicted"/>
<gene>
    <name evidence="2" type="ORF">SPSYN_03071</name>
</gene>
<reference evidence="2" key="1">
    <citation type="submission" date="2016-02" db="EMBL/GenBank/DDBJ databases">
        <title>Draft Genome Sequence of Sporotomaculum syntrophicum Strain FB, a Syntrophic Benzoate Degrader.</title>
        <authorList>
            <person name="Nobu M.K."/>
            <person name="Narihiro T."/>
            <person name="Qiu Y.-L."/>
            <person name="Ohashi A."/>
            <person name="Liu W.-T."/>
            <person name="Yuji S."/>
        </authorList>
    </citation>
    <scope>NUCLEOTIDE SEQUENCE</scope>
    <source>
        <strain evidence="2">FB</strain>
    </source>
</reference>
<keyword evidence="1" id="KW-0812">Transmembrane</keyword>
<dbReference type="RefSeq" id="WP_161823327.1">
    <property type="nucleotide sequence ID" value="NZ_LSRS01000010.1"/>
</dbReference>